<sequence length="340" mass="39741">MNKLKEFIQLLKRYVLIKELLPYHRKGFNRVFKFVMVRDYKTALLMLNETLKSIIAIKGSVKDGYNYLNTKSISDNKKSDTLFILGSGPSINEITDEEWSYIKKNESWGFNFWFCHDFIPSAYIIQSVYRRSDDKQKAFADSLDQLMTDMLTDKKERYTKVNFFARGDGVNNQKFFNSKIGTFIKNNFRENIFLMPECPISSKNKVNPYLFMQVLNKNGFLTSTKEVLPIPKFGSTIGELIPLALILGFKKIVLCGIDMNDGAHFYDKEINYEKYPMLRTLSELNNNREKHEHMDSSTRLYTVKDIVIEQNRFATENMGAKIYTFKTSSSLYPDISKFEY</sequence>
<comment type="caution">
    <text evidence="1">The sequence shown here is derived from an EMBL/GenBank/DDBJ whole genome shotgun (WGS) entry which is preliminary data.</text>
</comment>
<reference evidence="1 2" key="1">
    <citation type="submission" date="2024-03" db="EMBL/GenBank/DDBJ databases">
        <title>Sequence of Lycoming College Course Isolates.</title>
        <authorList>
            <person name="Plotts O."/>
            <person name="Newman J."/>
        </authorList>
    </citation>
    <scope>NUCLEOTIDE SEQUENCE [LARGE SCALE GENOMIC DNA]</scope>
    <source>
        <strain evidence="1 2">CJB-3</strain>
    </source>
</reference>
<dbReference type="Gene3D" id="3.90.1480.10">
    <property type="entry name" value="Alpha-2,3-sialyltransferase"/>
    <property type="match status" value="1"/>
</dbReference>
<dbReference type="Proteomes" id="UP001378956">
    <property type="component" value="Unassembled WGS sequence"/>
</dbReference>
<evidence type="ECO:0000313" key="2">
    <source>
        <dbReference type="Proteomes" id="UP001378956"/>
    </source>
</evidence>
<evidence type="ECO:0000313" key="1">
    <source>
        <dbReference type="EMBL" id="MEJ2905686.1"/>
    </source>
</evidence>
<dbReference type="RefSeq" id="WP_337718104.1">
    <property type="nucleotide sequence ID" value="NZ_JBBEUB010000014.1"/>
</dbReference>
<dbReference type="EMBL" id="JBBEUB010000014">
    <property type="protein sequence ID" value="MEJ2905686.1"/>
    <property type="molecule type" value="Genomic_DNA"/>
</dbReference>
<gene>
    <name evidence="1" type="ORF">WAE58_24795</name>
</gene>
<organism evidence="1 2">
    <name type="scientific">Pedobacter panaciterrae</name>
    <dbReference type="NCBI Taxonomy" id="363849"/>
    <lineage>
        <taxon>Bacteria</taxon>
        <taxon>Pseudomonadati</taxon>
        <taxon>Bacteroidota</taxon>
        <taxon>Sphingobacteriia</taxon>
        <taxon>Sphingobacteriales</taxon>
        <taxon>Sphingobacteriaceae</taxon>
        <taxon>Pedobacter</taxon>
    </lineage>
</organism>
<proteinExistence type="predicted"/>
<accession>A0ABU8NVK2</accession>
<evidence type="ECO:0008006" key="3">
    <source>
        <dbReference type="Google" id="ProtNLM"/>
    </source>
</evidence>
<name>A0ABU8NVK2_9SPHI</name>
<protein>
    <recommendedName>
        <fullName evidence="3">DUF115 domain-containing protein</fullName>
    </recommendedName>
</protein>
<keyword evidence="2" id="KW-1185">Reference proteome</keyword>